<dbReference type="EMBL" id="BOMF01000001">
    <property type="protein sequence ID" value="GID43009.1"/>
    <property type="molecule type" value="Genomic_DNA"/>
</dbReference>
<organism evidence="1">
    <name type="scientific">Actinoplanes campanulatus</name>
    <dbReference type="NCBI Taxonomy" id="113559"/>
    <lineage>
        <taxon>Bacteria</taxon>
        <taxon>Bacillati</taxon>
        <taxon>Actinomycetota</taxon>
        <taxon>Actinomycetes</taxon>
        <taxon>Micromonosporales</taxon>
        <taxon>Micromonosporaceae</taxon>
        <taxon>Actinoplanes</taxon>
    </lineage>
</organism>
<proteinExistence type="predicted"/>
<dbReference type="InterPro" id="IPR016024">
    <property type="entry name" value="ARM-type_fold"/>
</dbReference>
<dbReference type="Gene3D" id="1.25.10.10">
    <property type="entry name" value="Leucine-rich Repeat Variant"/>
    <property type="match status" value="1"/>
</dbReference>
<evidence type="ECO:0000313" key="1">
    <source>
        <dbReference type="EMBL" id="GID43009.1"/>
    </source>
</evidence>
<accession>A0ABQ3W7K4</accession>
<gene>
    <name evidence="1" type="ORF">Aca07nite_02840</name>
</gene>
<sequence length="191" mass="21082">MAEMKARMVFKNVDAELEVDQISFDDGWDMLQVEDPASDTFVNVWATADGSVEIHLVKDPMVGLDYLTLYGDDVSDIQLDIEERSSFWSTEEALREIGRATDRDDRLRAVYTAALSATDAESDAVVAAFRTVSRDDDPGIRLSVVVATGYLQTPGLVEIVADLAASDPHDTVRENARILLEGIERERGGGW</sequence>
<protein>
    <recommendedName>
        <fullName evidence="2">HEAT repeat-containing protein</fullName>
    </recommendedName>
</protein>
<dbReference type="InterPro" id="IPR011989">
    <property type="entry name" value="ARM-like"/>
</dbReference>
<name>A0ABQ3W7K4_9ACTN</name>
<dbReference type="RefSeq" id="WP_344251968.1">
    <property type="nucleotide sequence ID" value="NZ_BAAAGQ010000008.1"/>
</dbReference>
<comment type="caution">
    <text evidence="1">The sequence shown here is derived from an EMBL/GenBank/DDBJ whole genome shotgun (WGS) entry which is preliminary data.</text>
</comment>
<evidence type="ECO:0008006" key="2">
    <source>
        <dbReference type="Google" id="ProtNLM"/>
    </source>
</evidence>
<dbReference type="SUPFAM" id="SSF48371">
    <property type="entry name" value="ARM repeat"/>
    <property type="match status" value="1"/>
</dbReference>
<reference evidence="1" key="1">
    <citation type="submission" date="2021-01" db="EMBL/GenBank/DDBJ databases">
        <title>Whole genome shotgun sequence of Actinoplanes capillaceus NBRC 16408.</title>
        <authorList>
            <person name="Komaki H."/>
            <person name="Tamura T."/>
        </authorList>
    </citation>
    <scope>NUCLEOTIDE SEQUENCE [LARGE SCALE GENOMIC DNA]</scope>
    <source>
        <strain evidence="1">NBRC 16408</strain>
    </source>
</reference>